<protein>
    <submittedName>
        <fullName evidence="2">Uncharacterized protein</fullName>
    </submittedName>
</protein>
<evidence type="ECO:0000313" key="3">
    <source>
        <dbReference type="Proteomes" id="UP000239685"/>
    </source>
</evidence>
<evidence type="ECO:0000313" key="2">
    <source>
        <dbReference type="EMBL" id="PPB70456.1"/>
    </source>
</evidence>
<accession>A0A855N5L7</accession>
<feature type="transmembrane region" description="Helical" evidence="1">
    <location>
        <begin position="15"/>
        <end position="32"/>
    </location>
</feature>
<evidence type="ECO:0000256" key="1">
    <source>
        <dbReference type="SAM" id="Phobius"/>
    </source>
</evidence>
<dbReference type="EMBL" id="NIQP01000011">
    <property type="protein sequence ID" value="PPB70456.1"/>
    <property type="molecule type" value="Genomic_DNA"/>
</dbReference>
<proteinExistence type="predicted"/>
<dbReference type="AlphaFoldDB" id="A0A855N5L7"/>
<keyword evidence="1" id="KW-0472">Membrane</keyword>
<organism evidence="2 3">
    <name type="scientific">Campylobacter hyointestinalis subsp. hyointestinalis</name>
    <dbReference type="NCBI Taxonomy" id="91352"/>
    <lineage>
        <taxon>Bacteria</taxon>
        <taxon>Pseudomonadati</taxon>
        <taxon>Campylobacterota</taxon>
        <taxon>Epsilonproteobacteria</taxon>
        <taxon>Campylobacterales</taxon>
        <taxon>Campylobacteraceae</taxon>
        <taxon>Campylobacter</taxon>
    </lineage>
</organism>
<name>A0A855N5L7_CAMHY</name>
<keyword evidence="1" id="KW-0812">Transmembrane</keyword>
<keyword evidence="1" id="KW-1133">Transmembrane helix</keyword>
<sequence length="83" mass="9378">MQPMVKAVERIKKRLLIVFTPFFSLVAIYIIIMPSTTAKAPSKGAPANCQAKAPFTKIPKPMFFITSFILVFYHNLLNLTTLF</sequence>
<gene>
    <name evidence="2" type="ORF">CDQ78_08685</name>
</gene>
<dbReference type="Proteomes" id="UP000239685">
    <property type="component" value="Unassembled WGS sequence"/>
</dbReference>
<feature type="transmembrane region" description="Helical" evidence="1">
    <location>
        <begin position="62"/>
        <end position="82"/>
    </location>
</feature>
<reference evidence="2 3" key="1">
    <citation type="submission" date="2017-06" db="EMBL/GenBank/DDBJ databases">
        <title>Updating the genomic taxonomy and epidemiology of Campylobacter hyointestinalis; discovery in New Zealand farmed ruminants.</title>
        <authorList>
            <person name="Wilkinson D.A."/>
            <person name="Fayaz A."/>
            <person name="Biggs P.J."/>
            <person name="Midwinter A.C."/>
        </authorList>
    </citation>
    <scope>NUCLEOTIDE SEQUENCE [LARGE SCALE GENOMIC DNA]</scope>
    <source>
        <strain evidence="2 3">S1614a</strain>
    </source>
</reference>
<comment type="caution">
    <text evidence="2">The sequence shown here is derived from an EMBL/GenBank/DDBJ whole genome shotgun (WGS) entry which is preliminary data.</text>
</comment>